<dbReference type="InterPro" id="IPR044946">
    <property type="entry name" value="Restrct_endonuc_typeI_TRD_sf"/>
</dbReference>
<keyword evidence="4" id="KW-0175">Coiled coil</keyword>
<dbReference type="PANTHER" id="PTHR30408">
    <property type="entry name" value="TYPE-1 RESTRICTION ENZYME ECOKI SPECIFICITY PROTEIN"/>
    <property type="match status" value="1"/>
</dbReference>
<dbReference type="OrthoDB" id="9798929at2"/>
<dbReference type="InterPro" id="IPR052021">
    <property type="entry name" value="Type-I_RS_S_subunit"/>
</dbReference>
<gene>
    <name evidence="6" type="ORF">GA0061080_100550</name>
</gene>
<evidence type="ECO:0000256" key="3">
    <source>
        <dbReference type="ARBA" id="ARBA00023125"/>
    </source>
</evidence>
<dbReference type="GO" id="GO:0003677">
    <property type="term" value="F:DNA binding"/>
    <property type="evidence" value="ECO:0007669"/>
    <property type="project" value="UniProtKB-KW"/>
</dbReference>
<evidence type="ECO:0000256" key="2">
    <source>
        <dbReference type="ARBA" id="ARBA00022747"/>
    </source>
</evidence>
<evidence type="ECO:0000256" key="1">
    <source>
        <dbReference type="ARBA" id="ARBA00010923"/>
    </source>
</evidence>
<evidence type="ECO:0000256" key="4">
    <source>
        <dbReference type="SAM" id="Coils"/>
    </source>
</evidence>
<keyword evidence="7" id="KW-1185">Reference proteome</keyword>
<sequence length="402" mass="46413">MSESKKLIPRRRFKEFEKSKEFCQIEWQKLVERLTVMSSAHCLPRVEFEDIISGQGELNKDVFKKINDKKGIEFKKGDILFGKLRPYLKNWLYAGFDGIAVGDFWVFRPTFSNGEFIYALIQTNQYQIVANQSTGTKMPRSDWNIVSNTKFIVTTNKIEQTKIGEFFKKLDNLINTQQKKLEKAKTLKSAYLREIFPSEDEPKRRFIGSVGLWKQKEIIEIGKIFIGLVTTMTENYTNVGTLLIRNSDIKDNKFEFSDNPIYLKETFAQINASRRLHIGDVVTVHTGDVGTSAVITKKEENAIGFATINTRPNQNIITPEFLSVFLNSRKHKVYAKKMSTGDGRSNYNLKDFNQLIVDLPHIAEQTKIGNFFKLLDDKIALEQKKLAKLKNIKQAYLNEMFV</sequence>
<dbReference type="Gene3D" id="3.90.220.20">
    <property type="entry name" value="DNA methylase specificity domains"/>
    <property type="match status" value="2"/>
</dbReference>
<keyword evidence="2" id="KW-0680">Restriction system</keyword>
<keyword evidence="3" id="KW-0238">DNA-binding</keyword>
<dbReference type="PANTHER" id="PTHR30408:SF12">
    <property type="entry name" value="TYPE I RESTRICTION ENZYME MJAVIII SPECIFICITY SUBUNIT"/>
    <property type="match status" value="1"/>
</dbReference>
<dbReference type="SUPFAM" id="SSF116734">
    <property type="entry name" value="DNA methylase specificity domain"/>
    <property type="match status" value="2"/>
</dbReference>
<evidence type="ECO:0000259" key="5">
    <source>
        <dbReference type="Pfam" id="PF01420"/>
    </source>
</evidence>
<dbReference type="EMBL" id="FMBA01000005">
    <property type="protein sequence ID" value="SCB82998.1"/>
    <property type="molecule type" value="Genomic_DNA"/>
</dbReference>
<feature type="domain" description="Type I restriction modification DNA specificity" evidence="5">
    <location>
        <begin position="213"/>
        <end position="390"/>
    </location>
</feature>
<protein>
    <submittedName>
        <fullName evidence="6">Type I restriction enzyme, S subunit</fullName>
    </submittedName>
</protein>
<dbReference type="Pfam" id="PF01420">
    <property type="entry name" value="Methylase_S"/>
    <property type="match status" value="1"/>
</dbReference>
<dbReference type="RefSeq" id="WP_091120364.1">
    <property type="nucleotide sequence ID" value="NZ_FMBA01000005.1"/>
</dbReference>
<reference evidence="7" key="1">
    <citation type="submission" date="2016-08" db="EMBL/GenBank/DDBJ databases">
        <authorList>
            <person name="Varghese N."/>
            <person name="Submissions Spin"/>
        </authorList>
    </citation>
    <scope>NUCLEOTIDE SEQUENCE [LARGE SCALE GENOMIC DNA]</scope>
    <source>
        <strain evidence="7">R-53144</strain>
    </source>
</reference>
<organism evidence="6 7">
    <name type="scientific">Gilliamella intestini</name>
    <dbReference type="NCBI Taxonomy" id="1798183"/>
    <lineage>
        <taxon>Bacteria</taxon>
        <taxon>Pseudomonadati</taxon>
        <taxon>Pseudomonadota</taxon>
        <taxon>Gammaproteobacteria</taxon>
        <taxon>Orbales</taxon>
        <taxon>Orbaceae</taxon>
        <taxon>Gilliamella</taxon>
    </lineage>
</organism>
<feature type="coiled-coil region" evidence="4">
    <location>
        <begin position="167"/>
        <end position="194"/>
    </location>
</feature>
<dbReference type="AlphaFoldDB" id="A0A1C3ZKZ1"/>
<dbReference type="STRING" id="1798183.GA0061080_100550"/>
<accession>A0A1C3ZKZ1</accession>
<name>A0A1C3ZKZ1_9GAMM</name>
<dbReference type="Proteomes" id="UP000199698">
    <property type="component" value="Unassembled WGS sequence"/>
</dbReference>
<comment type="similarity">
    <text evidence="1">Belongs to the type-I restriction system S methylase family.</text>
</comment>
<dbReference type="InterPro" id="IPR000055">
    <property type="entry name" value="Restrct_endonuc_typeI_TRD"/>
</dbReference>
<dbReference type="GO" id="GO:0009307">
    <property type="term" value="P:DNA restriction-modification system"/>
    <property type="evidence" value="ECO:0007669"/>
    <property type="project" value="UniProtKB-KW"/>
</dbReference>
<proteinExistence type="inferred from homology"/>
<evidence type="ECO:0000313" key="6">
    <source>
        <dbReference type="EMBL" id="SCB82998.1"/>
    </source>
</evidence>
<evidence type="ECO:0000313" key="7">
    <source>
        <dbReference type="Proteomes" id="UP000199698"/>
    </source>
</evidence>